<evidence type="ECO:0000256" key="2">
    <source>
        <dbReference type="SAM" id="Phobius"/>
    </source>
</evidence>
<comment type="caution">
    <text evidence="3">The sequence shown here is derived from an EMBL/GenBank/DDBJ whole genome shotgun (WGS) entry which is preliminary data.</text>
</comment>
<evidence type="ECO:0000313" key="4">
    <source>
        <dbReference type="Proteomes" id="UP000689195"/>
    </source>
</evidence>
<gene>
    <name evidence="3" type="ORF">PPENT_87.1.T0310045</name>
</gene>
<organism evidence="3 4">
    <name type="scientific">Paramecium pentaurelia</name>
    <dbReference type="NCBI Taxonomy" id="43138"/>
    <lineage>
        <taxon>Eukaryota</taxon>
        <taxon>Sar</taxon>
        <taxon>Alveolata</taxon>
        <taxon>Ciliophora</taxon>
        <taxon>Intramacronucleata</taxon>
        <taxon>Oligohymenophorea</taxon>
        <taxon>Peniculida</taxon>
        <taxon>Parameciidae</taxon>
        <taxon>Paramecium</taxon>
    </lineage>
</organism>
<sequence>MFDEINENICILLFSQFLYCFCYLNIIKIFSFFLLKNLKSFEINVPEYFIFIRQYLNLIRFEQQWFMNVFHPYFQFLTLQQWQQQQLICDIKSTIKVEDGLDEQRIESKSTIQSIEQNQNQKKQIKKTRKKNSKKMYNNGHWTKKEHRLYLQFIETNKEIMMKSDMKKQEKIFKQMSIVIKSRSPSQCRSHHQKFNPF</sequence>
<feature type="transmembrane region" description="Helical" evidence="2">
    <location>
        <begin position="12"/>
        <end position="35"/>
    </location>
</feature>
<protein>
    <recommendedName>
        <fullName evidence="5">Myb-like domain-containing protein</fullName>
    </recommendedName>
</protein>
<keyword evidence="2" id="KW-0812">Transmembrane</keyword>
<keyword evidence="2" id="KW-1133">Transmembrane helix</keyword>
<evidence type="ECO:0008006" key="5">
    <source>
        <dbReference type="Google" id="ProtNLM"/>
    </source>
</evidence>
<keyword evidence="4" id="KW-1185">Reference proteome</keyword>
<proteinExistence type="predicted"/>
<reference evidence="3" key="1">
    <citation type="submission" date="2021-01" db="EMBL/GenBank/DDBJ databases">
        <authorList>
            <consortium name="Genoscope - CEA"/>
            <person name="William W."/>
        </authorList>
    </citation>
    <scope>NUCLEOTIDE SEQUENCE</scope>
</reference>
<dbReference type="Proteomes" id="UP000689195">
    <property type="component" value="Unassembled WGS sequence"/>
</dbReference>
<accession>A0A8S1U0N5</accession>
<name>A0A8S1U0N5_9CILI</name>
<feature type="compositionally biased region" description="Basic residues" evidence="1">
    <location>
        <begin position="123"/>
        <end position="134"/>
    </location>
</feature>
<feature type="region of interest" description="Disordered" evidence="1">
    <location>
        <begin position="117"/>
        <end position="136"/>
    </location>
</feature>
<dbReference type="OrthoDB" id="310417at2759"/>
<dbReference type="EMBL" id="CAJJDO010000031">
    <property type="protein sequence ID" value="CAD8157874.1"/>
    <property type="molecule type" value="Genomic_DNA"/>
</dbReference>
<keyword evidence="2" id="KW-0472">Membrane</keyword>
<evidence type="ECO:0000313" key="3">
    <source>
        <dbReference type="EMBL" id="CAD8157874.1"/>
    </source>
</evidence>
<dbReference type="AlphaFoldDB" id="A0A8S1U0N5"/>
<evidence type="ECO:0000256" key="1">
    <source>
        <dbReference type="SAM" id="MobiDB-lite"/>
    </source>
</evidence>